<accession>A0A2N8ZC89</accession>
<evidence type="ECO:0000313" key="1">
    <source>
        <dbReference type="EMBL" id="SON49526.1"/>
    </source>
</evidence>
<evidence type="ECO:0000313" key="2">
    <source>
        <dbReference type="Proteomes" id="UP000235828"/>
    </source>
</evidence>
<organism evidence="1 2">
    <name type="scientific">Vibrio tapetis subsp. tapetis</name>
    <dbReference type="NCBI Taxonomy" id="1671868"/>
    <lineage>
        <taxon>Bacteria</taxon>
        <taxon>Pseudomonadati</taxon>
        <taxon>Pseudomonadota</taxon>
        <taxon>Gammaproteobacteria</taxon>
        <taxon>Vibrionales</taxon>
        <taxon>Vibrionaceae</taxon>
        <taxon>Vibrio</taxon>
    </lineage>
</organism>
<sequence>MRAFDRKKLSALETWKVVCLNFSSDKFGFLFYIVKIVPLVTIPQHFSARILRLAY</sequence>
<keyword evidence="2" id="KW-1185">Reference proteome</keyword>
<proteinExistence type="predicted"/>
<dbReference type="AlphaFoldDB" id="A0A2N8ZC89"/>
<reference evidence="1 2" key="1">
    <citation type="submission" date="2017-10" db="EMBL/GenBank/DDBJ databases">
        <authorList>
            <person name="Banno H."/>
            <person name="Chua N.-H."/>
        </authorList>
    </citation>
    <scope>NUCLEOTIDE SEQUENCE [LARGE SCALE GENOMIC DNA]</scope>
    <source>
        <strain evidence="1">Vibrio tapetis CECT4600</strain>
    </source>
</reference>
<dbReference type="KEGG" id="vta:A1547"/>
<gene>
    <name evidence="1" type="ORF">VTAP4600_A1547</name>
</gene>
<dbReference type="Proteomes" id="UP000235828">
    <property type="component" value="Chromosome A"/>
</dbReference>
<name>A0A2N8ZC89_9VIBR</name>
<dbReference type="EMBL" id="LT960611">
    <property type="protein sequence ID" value="SON49526.1"/>
    <property type="molecule type" value="Genomic_DNA"/>
</dbReference>
<protein>
    <submittedName>
        <fullName evidence="1">Uncharacterized protein</fullName>
    </submittedName>
</protein>